<dbReference type="SUPFAM" id="SSF52467">
    <property type="entry name" value="DHS-like NAD/FAD-binding domain"/>
    <property type="match status" value="1"/>
</dbReference>
<evidence type="ECO:0000313" key="2">
    <source>
        <dbReference type="EMBL" id="ACK86385.1"/>
    </source>
</evidence>
<protein>
    <recommendedName>
        <fullName evidence="1">Prokaryotic YEATS domain-containing protein</fullName>
    </recommendedName>
</protein>
<sequence length="442" mass="48907">MGEKASYFVENANFDALVAAMNGSPKPLALIGAGASIPSGYPSWDGLVKGLGELVVARIQNVAGRRGGQIPPKYESFLKGQDPAWQAEEYRRMIGRTAFNAYIRETFRARSHVAEPYHLIAKLCFLHYLTTNFDPCIASALRAAGKPNKVIDWHEIDALNSFICDIANGDGRQYVVHLHGRHVEPGKVVLTESSYVERYLATDDTRLKLLAVFMTHPVVFIGFSMTDPDLTQLMREVTARLRRTPPRHFAILGAESTEEEIGTASRMIGKFGVQPVFYRTIKLDQERYDHGGLLELLHRVGVRTGLDVASRSAEMVIRTAPASMSAYDSDPNKGRFGGSPEQNGRRLRLVSSRVVEREEWMSLTLAVERVGDAPPLEGSVRLYMHPTFPEDEYDVKVTGGTARDTVLSTGAFTVGAVADGGRTRLELDLAQENSLPPWFIGR</sequence>
<name>B7L3H7_METC4</name>
<dbReference type="AlphaFoldDB" id="B7L3H7"/>
<gene>
    <name evidence="2" type="ordered locus">Mchl_5662</name>
</gene>
<dbReference type="InterPro" id="IPR029035">
    <property type="entry name" value="DHS-like_NAD/FAD-binding_dom"/>
</dbReference>
<accession>B7L3H7</accession>
<dbReference type="Pfam" id="PF20305">
    <property type="entry name" value="pYEATS"/>
    <property type="match status" value="1"/>
</dbReference>
<reference evidence="2 3" key="1">
    <citation type="submission" date="2008-12" db="EMBL/GenBank/DDBJ databases">
        <title>Complete sequence of plasmid1 of Methylobacterium chloromethanicum CM4.</title>
        <authorList>
            <consortium name="US DOE Joint Genome Institute"/>
            <person name="Lucas S."/>
            <person name="Copeland A."/>
            <person name="Lapidus A."/>
            <person name="Glavina del Rio T."/>
            <person name="Dalin E."/>
            <person name="Tice H."/>
            <person name="Bruce D."/>
            <person name="Goodwin L."/>
            <person name="Pitluck S."/>
            <person name="Chertkov O."/>
            <person name="Brettin T."/>
            <person name="Detter J.C."/>
            <person name="Han C."/>
            <person name="Larimer F."/>
            <person name="Land M."/>
            <person name="Hauser L."/>
            <person name="Kyrpides N."/>
            <person name="Mikhailova N."/>
            <person name="Marx C."/>
            <person name="Richardson P."/>
        </authorList>
    </citation>
    <scope>NUCLEOTIDE SEQUENCE [LARGE SCALE GENOMIC DNA]</scope>
    <source>
        <strain evidence="3">CM4 / NCIMB 13688</strain>
        <plasmid evidence="2 3">pCMU01</plasmid>
    </source>
</reference>
<organism evidence="2 3">
    <name type="scientific">Methylorubrum extorquens (strain CM4 / NCIMB 13688)</name>
    <name type="common">Methylobacterium extorquens</name>
    <dbReference type="NCBI Taxonomy" id="440085"/>
    <lineage>
        <taxon>Bacteria</taxon>
        <taxon>Pseudomonadati</taxon>
        <taxon>Pseudomonadota</taxon>
        <taxon>Alphaproteobacteria</taxon>
        <taxon>Hyphomicrobiales</taxon>
        <taxon>Methylobacteriaceae</taxon>
        <taxon>Methylorubrum</taxon>
    </lineage>
</organism>
<feature type="domain" description="Prokaryotic YEATS" evidence="1">
    <location>
        <begin position="377"/>
        <end position="429"/>
    </location>
</feature>
<geneLocation type="plasmid" evidence="2 3">
    <name>pCMU01</name>
</geneLocation>
<keyword evidence="2" id="KW-0614">Plasmid</keyword>
<proteinExistence type="predicted"/>
<dbReference type="HOGENOM" id="CLU_619365_0_0_5"/>
<dbReference type="InterPro" id="IPR046888">
    <property type="entry name" value="pYEATS"/>
</dbReference>
<dbReference type="Pfam" id="PF13289">
    <property type="entry name" value="SIR2_2"/>
    <property type="match status" value="1"/>
</dbReference>
<dbReference type="EMBL" id="CP001299">
    <property type="protein sequence ID" value="ACK86385.1"/>
    <property type="molecule type" value="Genomic_DNA"/>
</dbReference>
<evidence type="ECO:0000259" key="1">
    <source>
        <dbReference type="Pfam" id="PF20305"/>
    </source>
</evidence>
<dbReference type="KEGG" id="mch:Mchl_5662"/>
<evidence type="ECO:0000313" key="3">
    <source>
        <dbReference type="Proteomes" id="UP000002385"/>
    </source>
</evidence>
<reference evidence="2 3" key="2">
    <citation type="journal article" date="2012" name="J. Bacteriol.">
        <title>Complete genome sequences of six strains of the genus Methylobacterium.</title>
        <authorList>
            <person name="Marx C.J."/>
            <person name="Bringel F."/>
            <person name="Chistoserdova L."/>
            <person name="Moulin L."/>
            <person name="Farhan Ul Haque M."/>
            <person name="Fleischman D.E."/>
            <person name="Gruffaz C."/>
            <person name="Jourand P."/>
            <person name="Knief C."/>
            <person name="Lee M.C."/>
            <person name="Muller E.E."/>
            <person name="Nadalig T."/>
            <person name="Peyraud R."/>
            <person name="Roselli S."/>
            <person name="Russ L."/>
            <person name="Goodwin L.A."/>
            <person name="Ivanova N."/>
            <person name="Kyrpides N."/>
            <person name="Lajus A."/>
            <person name="Land M.L."/>
            <person name="Medigue C."/>
            <person name="Mikhailova N."/>
            <person name="Nolan M."/>
            <person name="Woyke T."/>
            <person name="Stolyar S."/>
            <person name="Vorholt J.A."/>
            <person name="Vuilleumier S."/>
        </authorList>
    </citation>
    <scope>NUCLEOTIDE SEQUENCE [LARGE SCALE GENOMIC DNA]</scope>
    <source>
        <strain evidence="3">CM4 / NCIMB 13688</strain>
        <plasmid evidence="2 3">pCMU01</plasmid>
    </source>
</reference>
<dbReference type="Proteomes" id="UP000002385">
    <property type="component" value="Plasmid pCMU01"/>
</dbReference>